<dbReference type="InterPro" id="IPR000836">
    <property type="entry name" value="PRTase_dom"/>
</dbReference>
<dbReference type="Gene3D" id="3.40.50.2020">
    <property type="match status" value="1"/>
</dbReference>
<dbReference type="PANTHER" id="PTHR47505:SF1">
    <property type="entry name" value="DNA UTILIZATION PROTEIN YHGH"/>
    <property type="match status" value="1"/>
</dbReference>
<proteinExistence type="inferred from homology"/>
<protein>
    <submittedName>
        <fullName evidence="4">ComF family protein</fullName>
    </submittedName>
</protein>
<evidence type="ECO:0000313" key="5">
    <source>
        <dbReference type="Proteomes" id="UP000594800"/>
    </source>
</evidence>
<gene>
    <name evidence="4" type="ORF">I0K15_06525</name>
</gene>
<dbReference type="RefSeq" id="WP_196104585.1">
    <property type="nucleotide sequence ID" value="NZ_CP064942.1"/>
</dbReference>
<dbReference type="InterPro" id="IPR051910">
    <property type="entry name" value="ComF/GntX_DNA_util-trans"/>
</dbReference>
<evidence type="ECO:0000259" key="2">
    <source>
        <dbReference type="Pfam" id="PF00156"/>
    </source>
</evidence>
<dbReference type="KEGG" id="poz:I0K15_06525"/>
<reference evidence="4 5" key="1">
    <citation type="submission" date="2020-11" db="EMBL/GenBank/DDBJ databases">
        <title>Description of Pontivivens ytuae sp. nov. isolated from deep sea sediment of Mariana Trench.</title>
        <authorList>
            <person name="Wang Z."/>
            <person name="Sun Q.-L."/>
            <person name="Xu X.-D."/>
            <person name="Tang Y.-Z."/>
            <person name="Zhang J."/>
        </authorList>
    </citation>
    <scope>NUCLEOTIDE SEQUENCE [LARGE SCALE GENOMIC DNA]</scope>
    <source>
        <strain evidence="4 5">MT2928</strain>
    </source>
</reference>
<dbReference type="InterPro" id="IPR029057">
    <property type="entry name" value="PRTase-like"/>
</dbReference>
<organism evidence="4 5">
    <name type="scientific">Pontivivens ytuae</name>
    <dbReference type="NCBI Taxonomy" id="2789856"/>
    <lineage>
        <taxon>Bacteria</taxon>
        <taxon>Pseudomonadati</taxon>
        <taxon>Pseudomonadota</taxon>
        <taxon>Alphaproteobacteria</taxon>
        <taxon>Rhodobacterales</taxon>
        <taxon>Paracoccaceae</taxon>
        <taxon>Pontivivens</taxon>
    </lineage>
</organism>
<name>A0A7S9QEN8_9RHOB</name>
<dbReference type="CDD" id="cd06223">
    <property type="entry name" value="PRTases_typeI"/>
    <property type="match status" value="1"/>
</dbReference>
<dbReference type="Proteomes" id="UP000594800">
    <property type="component" value="Chromosome"/>
</dbReference>
<feature type="domain" description="Double zinc ribbon" evidence="3">
    <location>
        <begin position="8"/>
        <end position="67"/>
    </location>
</feature>
<dbReference type="Pfam" id="PF00156">
    <property type="entry name" value="Pribosyltran"/>
    <property type="match status" value="1"/>
</dbReference>
<dbReference type="InterPro" id="IPR044005">
    <property type="entry name" value="DZR_2"/>
</dbReference>
<accession>A0A7S9QEN8</accession>
<dbReference type="PANTHER" id="PTHR47505">
    <property type="entry name" value="DNA UTILIZATION PROTEIN YHGH"/>
    <property type="match status" value="1"/>
</dbReference>
<sequence length="247" mass="26583">MTVALRKLIDLIYPPRCIACPAETELAGGLCSDCWSGTEFISGPVCAQCGAPVDGADKPDDLRCDDCTRHPPDWHRGRAALVYSAIGRRIVLQLKHGDRLDVVPALATWLRRAGGDLIERADIVAPVPLHWSRLVKRRYNQSAELARAVAPDKAVPTLLRRTRATPSLDGRPRGERREILDAAIGLSPHPVAGKTVLLIDDVLTTGATLSACARALTEAGAAEVNVLTLARVVRDAPMPISSKAQED</sequence>
<evidence type="ECO:0000313" key="4">
    <source>
        <dbReference type="EMBL" id="QPH55386.1"/>
    </source>
</evidence>
<dbReference type="EMBL" id="CP064942">
    <property type="protein sequence ID" value="QPH55386.1"/>
    <property type="molecule type" value="Genomic_DNA"/>
</dbReference>
<keyword evidence="5" id="KW-1185">Reference proteome</keyword>
<dbReference type="Pfam" id="PF18912">
    <property type="entry name" value="DZR_2"/>
    <property type="match status" value="1"/>
</dbReference>
<comment type="similarity">
    <text evidence="1">Belongs to the ComF/GntX family.</text>
</comment>
<dbReference type="AlphaFoldDB" id="A0A7S9QEN8"/>
<feature type="domain" description="Phosphoribosyltransferase" evidence="2">
    <location>
        <begin position="186"/>
        <end position="231"/>
    </location>
</feature>
<dbReference type="SUPFAM" id="SSF53271">
    <property type="entry name" value="PRTase-like"/>
    <property type="match status" value="1"/>
</dbReference>
<evidence type="ECO:0000256" key="1">
    <source>
        <dbReference type="ARBA" id="ARBA00008007"/>
    </source>
</evidence>
<evidence type="ECO:0000259" key="3">
    <source>
        <dbReference type="Pfam" id="PF18912"/>
    </source>
</evidence>